<dbReference type="AlphaFoldDB" id="A0A316VC40"/>
<dbReference type="Pfam" id="PF03031">
    <property type="entry name" value="NIF"/>
    <property type="match status" value="1"/>
</dbReference>
<dbReference type="InParanoid" id="A0A316VC40"/>
<dbReference type="RefSeq" id="XP_025355501.1">
    <property type="nucleotide sequence ID" value="XM_025498684.1"/>
</dbReference>
<evidence type="ECO:0000313" key="4">
    <source>
        <dbReference type="Proteomes" id="UP000245771"/>
    </source>
</evidence>
<evidence type="ECO:0000313" key="3">
    <source>
        <dbReference type="EMBL" id="PWN35199.1"/>
    </source>
</evidence>
<dbReference type="Gene3D" id="3.40.50.1000">
    <property type="entry name" value="HAD superfamily/HAD-like"/>
    <property type="match status" value="1"/>
</dbReference>
<evidence type="ECO:0000259" key="2">
    <source>
        <dbReference type="PROSITE" id="PS50969"/>
    </source>
</evidence>
<dbReference type="OrthoDB" id="1711508at2759"/>
<dbReference type="InterPro" id="IPR004274">
    <property type="entry name" value="FCP1_dom"/>
</dbReference>
<name>A0A316VC40_9BASI</name>
<dbReference type="GO" id="GO:0005634">
    <property type="term" value="C:nucleus"/>
    <property type="evidence" value="ECO:0007669"/>
    <property type="project" value="TreeGrafter"/>
</dbReference>
<dbReference type="InterPro" id="IPR036412">
    <property type="entry name" value="HAD-like_sf"/>
</dbReference>
<keyword evidence="4" id="KW-1185">Reference proteome</keyword>
<sequence>MEESKHENGHIDDVILSNSNLPAEEAATSASAPIDEEHYCYTAKYGKVNVEVRLGISDSVQDLKAILFSMTDVPPERQKILGLARGKLPIDSTSLGEIVYPPASLRDSPHPATGEKRITISLIGTPLDQTFKDPEVETGKGDGKGKKSESLGDIDYSDPETVKTLETVPSSDPHALTKLERAISRFSLTFPIMHEPRKNLKGGLLVLDLDYTIADTKRLLHYQVSAREAERPGLHEFLTAVYPYYDICVWSQTSYWWLEAKLTEMGCLTHPGYQISFVLDRTPMFSVRYNPKSQIEGSSTNEQKTKRNKH</sequence>
<feature type="region of interest" description="Disordered" evidence="1">
    <location>
        <begin position="131"/>
        <end position="156"/>
    </location>
</feature>
<dbReference type="GO" id="GO:0004722">
    <property type="term" value="F:protein serine/threonine phosphatase activity"/>
    <property type="evidence" value="ECO:0007669"/>
    <property type="project" value="TreeGrafter"/>
</dbReference>
<dbReference type="SUPFAM" id="SSF56784">
    <property type="entry name" value="HAD-like"/>
    <property type="match status" value="1"/>
</dbReference>
<protein>
    <recommendedName>
        <fullName evidence="2">FCP1 homology domain-containing protein</fullName>
    </recommendedName>
</protein>
<dbReference type="PROSITE" id="PS50969">
    <property type="entry name" value="FCP1"/>
    <property type="match status" value="1"/>
</dbReference>
<feature type="compositionally biased region" description="Basic and acidic residues" evidence="1">
    <location>
        <begin position="131"/>
        <end position="150"/>
    </location>
</feature>
<dbReference type="GO" id="GO:0090364">
    <property type="term" value="P:regulation of proteasome assembly"/>
    <property type="evidence" value="ECO:0007669"/>
    <property type="project" value="InterPro"/>
</dbReference>
<feature type="non-terminal residue" evidence="3">
    <location>
        <position position="310"/>
    </location>
</feature>
<reference evidence="3 4" key="1">
    <citation type="journal article" date="2018" name="Mol. Biol. Evol.">
        <title>Broad Genomic Sampling Reveals a Smut Pathogenic Ancestry of the Fungal Clade Ustilaginomycotina.</title>
        <authorList>
            <person name="Kijpornyongpan T."/>
            <person name="Mondo S.J."/>
            <person name="Barry K."/>
            <person name="Sandor L."/>
            <person name="Lee J."/>
            <person name="Lipzen A."/>
            <person name="Pangilinan J."/>
            <person name="LaButti K."/>
            <person name="Hainaut M."/>
            <person name="Henrissat B."/>
            <person name="Grigoriev I.V."/>
            <person name="Spatafora J.W."/>
            <person name="Aime M.C."/>
        </authorList>
    </citation>
    <scope>NUCLEOTIDE SEQUENCE [LARGE SCALE GENOMIC DNA]</scope>
    <source>
        <strain evidence="3 4">MCA 3882</strain>
    </source>
</reference>
<gene>
    <name evidence="3" type="ORF">FA14DRAFT_160452</name>
</gene>
<dbReference type="Proteomes" id="UP000245771">
    <property type="component" value="Unassembled WGS sequence"/>
</dbReference>
<evidence type="ECO:0000256" key="1">
    <source>
        <dbReference type="SAM" id="MobiDB-lite"/>
    </source>
</evidence>
<dbReference type="SUPFAM" id="SSF54236">
    <property type="entry name" value="Ubiquitin-like"/>
    <property type="match status" value="1"/>
</dbReference>
<dbReference type="GeneID" id="37020465"/>
<dbReference type="PANTHER" id="PTHR48493:SF1">
    <property type="entry name" value="UBIQUITIN-LIKE DOMAIN-CONTAINING CTD PHOSPHATASE 1"/>
    <property type="match status" value="1"/>
</dbReference>
<dbReference type="InterPro" id="IPR051658">
    <property type="entry name" value="UBLCP1"/>
</dbReference>
<dbReference type="EMBL" id="KZ819603">
    <property type="protein sequence ID" value="PWN35199.1"/>
    <property type="molecule type" value="Genomic_DNA"/>
</dbReference>
<dbReference type="PANTHER" id="PTHR48493">
    <property type="entry name" value="UBIQUITIN-LIKE DOMAIN-CONTAINING CTD PHOSPHATASE 1"/>
    <property type="match status" value="1"/>
</dbReference>
<dbReference type="Gene3D" id="3.10.20.90">
    <property type="entry name" value="Phosphatidylinositol 3-kinase Catalytic Subunit, Chain A, domain 1"/>
    <property type="match status" value="1"/>
</dbReference>
<organism evidence="3 4">
    <name type="scientific">Meira miltonrushii</name>
    <dbReference type="NCBI Taxonomy" id="1280837"/>
    <lineage>
        <taxon>Eukaryota</taxon>
        <taxon>Fungi</taxon>
        <taxon>Dikarya</taxon>
        <taxon>Basidiomycota</taxon>
        <taxon>Ustilaginomycotina</taxon>
        <taxon>Exobasidiomycetes</taxon>
        <taxon>Exobasidiales</taxon>
        <taxon>Brachybasidiaceae</taxon>
        <taxon>Meira</taxon>
    </lineage>
</organism>
<dbReference type="InterPro" id="IPR023214">
    <property type="entry name" value="HAD_sf"/>
</dbReference>
<accession>A0A316VC40</accession>
<dbReference type="InterPro" id="IPR029071">
    <property type="entry name" value="Ubiquitin-like_domsf"/>
</dbReference>
<feature type="domain" description="FCP1 homology" evidence="2">
    <location>
        <begin position="198"/>
        <end position="310"/>
    </location>
</feature>
<proteinExistence type="predicted"/>